<dbReference type="Gene3D" id="3.30.40.10">
    <property type="entry name" value="Zinc/RING finger domain, C3HC4 (zinc finger)"/>
    <property type="match status" value="1"/>
</dbReference>
<dbReference type="Pfam" id="PF13923">
    <property type="entry name" value="zf-C3HC4_2"/>
    <property type="match status" value="1"/>
</dbReference>
<keyword evidence="20" id="KW-1185">Reference proteome</keyword>
<dbReference type="InterPro" id="IPR058746">
    <property type="entry name" value="Znf_RING-type_Topors"/>
</dbReference>
<comment type="caution">
    <text evidence="19">The sequence shown here is derived from an EMBL/GenBank/DDBJ whole genome shotgun (WGS) entry which is preliminary data.</text>
</comment>
<keyword evidence="5 16" id="KW-0863">Zinc-finger</keyword>
<keyword evidence="3" id="KW-0808">Transferase</keyword>
<feature type="compositionally biased region" description="Low complexity" evidence="17">
    <location>
        <begin position="631"/>
        <end position="640"/>
    </location>
</feature>
<keyword evidence="4" id="KW-0479">Metal-binding</keyword>
<evidence type="ECO:0000256" key="15">
    <source>
        <dbReference type="ARBA" id="ARBA00082108"/>
    </source>
</evidence>
<feature type="region of interest" description="Disordered" evidence="17">
    <location>
        <begin position="116"/>
        <end position="142"/>
    </location>
</feature>
<dbReference type="InterPro" id="IPR001841">
    <property type="entry name" value="Znf_RING"/>
</dbReference>
<dbReference type="InterPro" id="IPR017907">
    <property type="entry name" value="Znf_RING_CS"/>
</dbReference>
<dbReference type="GO" id="GO:0006513">
    <property type="term" value="P:protein monoubiquitination"/>
    <property type="evidence" value="ECO:0007669"/>
    <property type="project" value="TreeGrafter"/>
</dbReference>
<comment type="catalytic activity">
    <reaction evidence="1">
        <text>S-ubiquitinyl-[E2 ubiquitin-conjugating enzyme]-L-cysteine + [acceptor protein]-L-lysine = [E2 ubiquitin-conjugating enzyme]-L-cysteine + N(6)-ubiquitinyl-[acceptor protein]-L-lysine.</text>
        <dbReference type="EC" id="2.3.2.27"/>
    </reaction>
</comment>
<feature type="compositionally biased region" description="Polar residues" evidence="17">
    <location>
        <begin position="667"/>
        <end position="677"/>
    </location>
</feature>
<feature type="region of interest" description="Disordered" evidence="17">
    <location>
        <begin position="609"/>
        <end position="799"/>
    </location>
</feature>
<keyword evidence="9" id="KW-0804">Transcription</keyword>
<feature type="compositionally biased region" description="Basic residues" evidence="17">
    <location>
        <begin position="723"/>
        <end position="742"/>
    </location>
</feature>
<organism evidence="19 20">
    <name type="scientific">Channa striata</name>
    <name type="common">Snakehead murrel</name>
    <name type="synonym">Ophicephalus striatus</name>
    <dbReference type="NCBI Taxonomy" id="64152"/>
    <lineage>
        <taxon>Eukaryota</taxon>
        <taxon>Metazoa</taxon>
        <taxon>Chordata</taxon>
        <taxon>Craniata</taxon>
        <taxon>Vertebrata</taxon>
        <taxon>Euteleostomi</taxon>
        <taxon>Actinopterygii</taxon>
        <taxon>Neopterygii</taxon>
        <taxon>Teleostei</taxon>
        <taxon>Neoteleostei</taxon>
        <taxon>Acanthomorphata</taxon>
        <taxon>Anabantaria</taxon>
        <taxon>Anabantiformes</taxon>
        <taxon>Channoidei</taxon>
        <taxon>Channidae</taxon>
        <taxon>Channa</taxon>
    </lineage>
</organism>
<feature type="compositionally biased region" description="Basic and acidic residues" evidence="17">
    <location>
        <begin position="778"/>
        <end position="788"/>
    </location>
</feature>
<dbReference type="GO" id="GO:0032391">
    <property type="term" value="C:photoreceptor connecting cilium"/>
    <property type="evidence" value="ECO:0007669"/>
    <property type="project" value="UniProtKB-ARBA"/>
</dbReference>
<evidence type="ECO:0000256" key="13">
    <source>
        <dbReference type="ARBA" id="ARBA00079040"/>
    </source>
</evidence>
<dbReference type="GO" id="GO:0061630">
    <property type="term" value="F:ubiquitin protein ligase activity"/>
    <property type="evidence" value="ECO:0007669"/>
    <property type="project" value="UniProtKB-EC"/>
</dbReference>
<evidence type="ECO:0000256" key="6">
    <source>
        <dbReference type="ARBA" id="ARBA00022786"/>
    </source>
</evidence>
<feature type="compositionally biased region" description="Low complexity" evidence="17">
    <location>
        <begin position="452"/>
        <end position="464"/>
    </location>
</feature>
<dbReference type="PROSITE" id="PS50089">
    <property type="entry name" value="ZF_RING_2"/>
    <property type="match status" value="1"/>
</dbReference>
<feature type="compositionally biased region" description="Polar residues" evidence="17">
    <location>
        <begin position="743"/>
        <end position="760"/>
    </location>
</feature>
<dbReference type="GO" id="GO:0008270">
    <property type="term" value="F:zinc ion binding"/>
    <property type="evidence" value="ECO:0007669"/>
    <property type="project" value="UniProtKB-KW"/>
</dbReference>
<evidence type="ECO:0000256" key="17">
    <source>
        <dbReference type="SAM" id="MobiDB-lite"/>
    </source>
</evidence>
<evidence type="ECO:0000256" key="7">
    <source>
        <dbReference type="ARBA" id="ARBA00022833"/>
    </source>
</evidence>
<dbReference type="PANTHER" id="PTHR46077">
    <property type="entry name" value="E3 UBIQUITIN-PROTEIN LIGASE TOPORS"/>
    <property type="match status" value="1"/>
</dbReference>
<dbReference type="AlphaFoldDB" id="A0AA88LH82"/>
<evidence type="ECO:0000256" key="4">
    <source>
        <dbReference type="ARBA" id="ARBA00022723"/>
    </source>
</evidence>
<dbReference type="GO" id="GO:0008630">
    <property type="term" value="P:intrinsic apoptotic signaling pathway in response to DNA damage"/>
    <property type="evidence" value="ECO:0007669"/>
    <property type="project" value="UniProtKB-ARBA"/>
</dbReference>
<feature type="compositionally biased region" description="Polar residues" evidence="17">
    <location>
        <begin position="534"/>
        <end position="544"/>
    </location>
</feature>
<evidence type="ECO:0000256" key="12">
    <source>
        <dbReference type="ARBA" id="ARBA00076940"/>
    </source>
</evidence>
<dbReference type="Proteomes" id="UP001187415">
    <property type="component" value="Unassembled WGS sequence"/>
</dbReference>
<reference evidence="19" key="1">
    <citation type="submission" date="2023-07" db="EMBL/GenBank/DDBJ databases">
        <title>Chromosome-level Genome Assembly of Striped Snakehead (Channa striata).</title>
        <authorList>
            <person name="Liu H."/>
        </authorList>
    </citation>
    <scope>NUCLEOTIDE SEQUENCE</scope>
    <source>
        <strain evidence="19">Gz</strain>
        <tissue evidence="19">Muscle</tissue>
    </source>
</reference>
<feature type="compositionally biased region" description="Polar residues" evidence="17">
    <location>
        <begin position="767"/>
        <end position="777"/>
    </location>
</feature>
<sequence>MSALKIALQQRQKSGNRKATEKMSAEVSPDSKCPICLDIFNNVSYLDHCLHKFCFRCIHEWSKNKAECPLCKQPFNSIYHSIKSEQDFKTYDLQPLDNGSFGMFGGVRFRYRTTLTGVHQQRRGRTSPPPDNGVMFEASTNPSQQRQDRYIRNMMMRLAAKRKAASEGRATNSVREQEMINFRRELYRQGVRVRTVRDGDRFRDTSAEFYRRNPACLHRLVPWLKRELKVLYGAHGSLVNIVQHIIMSRITRFDMEDGAVQEELRPFLQDRTEHFLHEFISFAKSPFNMEAYDQHAVYDCPAHSSNDDSSSDSSVIAISEDEERLVEPPGDPTSSLRHSVWDDETPGPSYSTTVNQNNAEGLSVLNSDSDSSIEEEKLEFGASSYNQTHVTQGELNDQGCLSSDSDDCVIVGFVKPTVERTPELVQLSSDSDESANEDRKEVPLLPQHIFFPSLSPPASQSSEPSGGGQSENVEIDNPQLHAKEGRSSQTSSRHKTSRKSKNETPRQRHCSKDRDHRRRRRSRSRDHRHCSRSPVISPSTASSVSKERSYFYSRNKDLYSECDRDYKWRDSDQSYRSYNHYSKKRTDNRTHYTERRSYYYTSCKYSDKLSYSRSRSRSRDPQRQHRRRSYSRSYSSSRSPSAKRKSHHDKPGGKRKYKTRHLEEPSKNTLSSSYPEDNNSKLCTKHKKKSKDKHRKQSKELSRKTSRSLSVELVNEENSNERSKRHHKKKKKHKKKSKRHKTNGPTDRQSPTFITINSDSDFYADDSVTQASSTSKKNPADKTTDGPEHPTPPDSGLVI</sequence>
<keyword evidence="6" id="KW-0833">Ubl conjugation pathway</keyword>
<feature type="compositionally biased region" description="Low complexity" evidence="17">
    <location>
        <begin position="708"/>
        <end position="717"/>
    </location>
</feature>
<dbReference type="PANTHER" id="PTHR46077:SF1">
    <property type="entry name" value="TOP1 BINDING ARGININE_SERINE RICH PROTEIN, E3 UBIQUITIN LIGASE"/>
    <property type="match status" value="1"/>
</dbReference>
<feature type="compositionally biased region" description="Basic residues" evidence="17">
    <location>
        <begin position="641"/>
        <end position="659"/>
    </location>
</feature>
<dbReference type="GO" id="GO:0000209">
    <property type="term" value="P:protein polyubiquitination"/>
    <property type="evidence" value="ECO:0007669"/>
    <property type="project" value="TreeGrafter"/>
</dbReference>
<dbReference type="InterPro" id="IPR013083">
    <property type="entry name" value="Znf_RING/FYVE/PHD"/>
</dbReference>
<dbReference type="SMART" id="SM00184">
    <property type="entry name" value="RING"/>
    <property type="match status" value="1"/>
</dbReference>
<evidence type="ECO:0000256" key="10">
    <source>
        <dbReference type="ARBA" id="ARBA00071236"/>
    </source>
</evidence>
<keyword evidence="7" id="KW-0862">Zinc</keyword>
<evidence type="ECO:0000256" key="14">
    <source>
        <dbReference type="ARBA" id="ARBA00079184"/>
    </source>
</evidence>
<dbReference type="PROSITE" id="PS00518">
    <property type="entry name" value="ZF_RING_1"/>
    <property type="match status" value="1"/>
</dbReference>
<dbReference type="Pfam" id="PF26084">
    <property type="entry name" value="PWI_Topors"/>
    <property type="match status" value="1"/>
</dbReference>
<protein>
    <recommendedName>
        <fullName evidence="10">E3 ubiquitin-protein ligase Topors</fullName>
        <ecNumber evidence="2">2.3.2.27</ecNumber>
    </recommendedName>
    <alternativeName>
        <fullName evidence="11">RING-type E3 ubiquitin transferase Topors</fullName>
    </alternativeName>
    <alternativeName>
        <fullName evidence="13">SUMO1-protein E3 ligase Topors</fullName>
    </alternativeName>
    <alternativeName>
        <fullName evidence="12">Topoisomerase I-binding RING finger protein</fullName>
    </alternativeName>
    <alternativeName>
        <fullName evidence="14">Topoisomerase I-binding arginine/serine-rich protein</fullName>
    </alternativeName>
    <alternativeName>
        <fullName evidence="15">Tumor suppressor p53-binding protein 3</fullName>
    </alternativeName>
</protein>
<dbReference type="EC" id="2.3.2.27" evidence="2"/>
<dbReference type="FunFam" id="3.30.40.10:FF:000136">
    <property type="entry name" value="E3 ubiquitin-protein ligase Topors"/>
    <property type="match status" value="1"/>
</dbReference>
<evidence type="ECO:0000256" key="16">
    <source>
        <dbReference type="PROSITE-ProRule" id="PRU00175"/>
    </source>
</evidence>
<feature type="region of interest" description="Disordered" evidence="17">
    <location>
        <begin position="321"/>
        <end position="374"/>
    </location>
</feature>
<feature type="compositionally biased region" description="Basic residues" evidence="17">
    <location>
        <begin position="683"/>
        <end position="697"/>
    </location>
</feature>
<evidence type="ECO:0000313" key="19">
    <source>
        <dbReference type="EMBL" id="KAK2817125.1"/>
    </source>
</evidence>
<feature type="domain" description="RING-type" evidence="18">
    <location>
        <begin position="33"/>
        <end position="72"/>
    </location>
</feature>
<evidence type="ECO:0000256" key="9">
    <source>
        <dbReference type="ARBA" id="ARBA00023163"/>
    </source>
</evidence>
<feature type="compositionally biased region" description="Basic and acidic residues" evidence="17">
    <location>
        <begin position="500"/>
        <end position="514"/>
    </location>
</feature>
<evidence type="ECO:0000256" key="11">
    <source>
        <dbReference type="ARBA" id="ARBA00076856"/>
    </source>
</evidence>
<evidence type="ECO:0000313" key="20">
    <source>
        <dbReference type="Proteomes" id="UP001187415"/>
    </source>
</evidence>
<feature type="compositionally biased region" description="Basic residues" evidence="17">
    <location>
        <begin position="515"/>
        <end position="531"/>
    </location>
</feature>
<dbReference type="CDD" id="cd16574">
    <property type="entry name" value="RING-HC_Topors"/>
    <property type="match status" value="1"/>
</dbReference>
<feature type="region of interest" description="Disordered" evidence="17">
    <location>
        <begin position="449"/>
        <end position="549"/>
    </location>
</feature>
<gene>
    <name evidence="19" type="ORF">Q5P01_025316</name>
</gene>
<dbReference type="SUPFAM" id="SSF57850">
    <property type="entry name" value="RING/U-box"/>
    <property type="match status" value="1"/>
</dbReference>
<keyword evidence="8" id="KW-0805">Transcription regulation</keyword>
<evidence type="ECO:0000256" key="3">
    <source>
        <dbReference type="ARBA" id="ARBA00022679"/>
    </source>
</evidence>
<evidence type="ECO:0000256" key="5">
    <source>
        <dbReference type="ARBA" id="ARBA00022771"/>
    </source>
</evidence>
<dbReference type="InterPro" id="IPR058745">
    <property type="entry name" value="PWI_Topors"/>
</dbReference>
<feature type="compositionally biased region" description="Polar residues" evidence="17">
    <location>
        <begin position="348"/>
        <end position="370"/>
    </location>
</feature>
<evidence type="ECO:0000256" key="8">
    <source>
        <dbReference type="ARBA" id="ARBA00023015"/>
    </source>
</evidence>
<evidence type="ECO:0000256" key="2">
    <source>
        <dbReference type="ARBA" id="ARBA00012483"/>
    </source>
</evidence>
<dbReference type="EMBL" id="JAUPFM010000021">
    <property type="protein sequence ID" value="KAK2817125.1"/>
    <property type="molecule type" value="Genomic_DNA"/>
</dbReference>
<evidence type="ECO:0000259" key="18">
    <source>
        <dbReference type="PROSITE" id="PS50089"/>
    </source>
</evidence>
<accession>A0AA88LH82</accession>
<proteinExistence type="predicted"/>
<name>A0AA88LH82_CHASR</name>
<evidence type="ECO:0000256" key="1">
    <source>
        <dbReference type="ARBA" id="ARBA00000900"/>
    </source>
</evidence>